<feature type="domain" description="Histidine kinase" evidence="16">
    <location>
        <begin position="446"/>
        <end position="645"/>
    </location>
</feature>
<dbReference type="Proteomes" id="UP001293718">
    <property type="component" value="Unassembled WGS sequence"/>
</dbReference>
<dbReference type="CDD" id="cd00130">
    <property type="entry name" value="PAS"/>
    <property type="match status" value="2"/>
</dbReference>
<dbReference type="NCBIfam" id="TIGR00229">
    <property type="entry name" value="sensory_box"/>
    <property type="match status" value="2"/>
</dbReference>
<dbReference type="InterPro" id="IPR004358">
    <property type="entry name" value="Sig_transdc_His_kin-like_C"/>
</dbReference>
<sequence length="930" mass="103796">MNIKQPDNKSASWPFAGGEMAQRVRTHDWTATRLGPVQQWPGNLRSTVQLLLEHPLAAIVLWGPDFIQIYNDPFRELMSSMPAASLGQPARQYWFERWQINASVCERVWKGESVSFDSAYCPLWRLGVLEDAWFKLSYSPVRDDAGVVAGVFLTMVECTHLVQAEHARRRNEDRMRALSAATADMIYCMSADWSEMRTLHERGLLADASQPGCAWLQRYVDPQDQATVRQAIKQAIQHKTVFELEHRMRRADGSIGWTLSRAVPLLDEQGDIREWIGAASDITERKRAEAAQRESEAQMRAIANLVPDLLWRSDAQGEVQWYSERWFEYTGQSPQAALGQGWADILHPEDLAETLRQWREASMTGQTYAREHRLRRHDGEYRWFLTRAEPLRDQDGGVALWYGSATDIHEQRSARELLEQRVAERAQALRELLLHVETLQDDDRRRIARELHDSLGQFLSSLALSCSELKNAPSDPAIREKFGTLHEQVMQLDRELDRVIFVLRPTALEDCGLGEGVAAYVRTWSELTGVSVDLELLGLDHDRLPTQLEAAVFRVIQEALTNVAKYAQASQVSVSLVRRRGQLVGTIEDDGLGFDTADAMTPAAGRTHWGLLGMQERIEAMGGTFSIESRPGAGTTILWRLPVTSRGPGTEATTVVQEPVAAHRDMARSWNWVDAQSLAQTLLGRLAKAEDAVRARDDFLAIAGHELRSPMNALLLLLHAIERMLARDDTTRAAQELHRARRILQRFVYRATVLLDVSRLNAGRYELQVGPVDVQALVDRVLDAYAQEAASRGSNLHACVEPGITGQWDPHGVEEVLCNLVTNAIKYGAGTPIHVSAAKDGTDRVRLSVSDGGPGIDPVHRQRIFEKFERVVGAPGTASGFGIGLWLVGQIVRAHSGNIDVKVAPQGGTTFEVTLPLFPTAARSAPETAP</sequence>
<evidence type="ECO:0000256" key="9">
    <source>
        <dbReference type="ARBA" id="ARBA00022679"/>
    </source>
</evidence>
<feature type="domain" description="PAC" evidence="18">
    <location>
        <begin position="368"/>
        <end position="420"/>
    </location>
</feature>
<gene>
    <name evidence="19" type="ORF">SM757_31445</name>
</gene>
<keyword evidence="7" id="KW-0963">Cytoplasm</keyword>
<evidence type="ECO:0000256" key="15">
    <source>
        <dbReference type="ARBA" id="ARBA00030800"/>
    </source>
</evidence>
<dbReference type="SMART" id="SM00387">
    <property type="entry name" value="HATPase_c"/>
    <property type="match status" value="2"/>
</dbReference>
<comment type="cofactor">
    <cofactor evidence="2">
        <name>[4Fe-4S] cluster</name>
        <dbReference type="ChEBI" id="CHEBI:49883"/>
    </cofactor>
</comment>
<dbReference type="SUPFAM" id="SSF55785">
    <property type="entry name" value="PYP-like sensor domain (PAS domain)"/>
    <property type="match status" value="2"/>
</dbReference>
<dbReference type="Pfam" id="PF08447">
    <property type="entry name" value="PAS_3"/>
    <property type="match status" value="2"/>
</dbReference>
<dbReference type="CDD" id="cd00075">
    <property type="entry name" value="HATPase"/>
    <property type="match status" value="1"/>
</dbReference>
<dbReference type="Gene3D" id="1.20.5.1930">
    <property type="match status" value="1"/>
</dbReference>
<evidence type="ECO:0000259" key="16">
    <source>
        <dbReference type="PROSITE" id="PS50109"/>
    </source>
</evidence>
<evidence type="ECO:0000313" key="19">
    <source>
        <dbReference type="EMBL" id="MDZ5461098.1"/>
    </source>
</evidence>
<evidence type="ECO:0000256" key="1">
    <source>
        <dbReference type="ARBA" id="ARBA00000085"/>
    </source>
</evidence>
<keyword evidence="8" id="KW-0597">Phosphoprotein</keyword>
<dbReference type="SMART" id="SM00086">
    <property type="entry name" value="PAC"/>
    <property type="match status" value="3"/>
</dbReference>
<dbReference type="CDD" id="cd16917">
    <property type="entry name" value="HATPase_UhpB-NarQ-NarX-like"/>
    <property type="match status" value="1"/>
</dbReference>
<comment type="function">
    <text evidence="14">Member of the two-component regulatory system NreB/NreC involved in the control of dissimilatory nitrate/nitrite reduction in response to oxygen. NreB functions as a direct oxygen sensor histidine kinase which is autophosphorylated, in the absence of oxygen, probably at the conserved histidine residue, and transfers its phosphate group probably to a conserved aspartate residue of NreC. NreB/NreC activates the expression of the nitrate (narGHJI) and nitrite (nir) reductase operons, as well as the putative nitrate transporter gene narT.</text>
</comment>
<dbReference type="EC" id="2.7.13.3" evidence="4"/>
<dbReference type="InterPro" id="IPR035965">
    <property type="entry name" value="PAS-like_dom_sf"/>
</dbReference>
<reference evidence="19 20" key="1">
    <citation type="submission" date="2023-11" db="EMBL/GenBank/DDBJ databases">
        <title>Draft genome of Azohydromonas lata strain H1 (DSM1123), a polyhydroxyalkanoate producer.</title>
        <authorList>
            <person name="Traversa D."/>
            <person name="D'Addabbo P."/>
            <person name="Pazzani C."/>
            <person name="Manzari C."/>
            <person name="Chiara M."/>
            <person name="Scrascia M."/>
        </authorList>
    </citation>
    <scope>NUCLEOTIDE SEQUENCE [LARGE SCALE GENOMIC DNA]</scope>
    <source>
        <strain evidence="19 20">H1</strain>
    </source>
</reference>
<dbReference type="InterPro" id="IPR003594">
    <property type="entry name" value="HATPase_dom"/>
</dbReference>
<dbReference type="PROSITE" id="PS50109">
    <property type="entry name" value="HIS_KIN"/>
    <property type="match status" value="2"/>
</dbReference>
<evidence type="ECO:0000256" key="3">
    <source>
        <dbReference type="ARBA" id="ARBA00004496"/>
    </source>
</evidence>
<dbReference type="PANTHER" id="PTHR43304">
    <property type="entry name" value="PHYTOCHROME-LIKE PROTEIN CPH1"/>
    <property type="match status" value="1"/>
</dbReference>
<dbReference type="CDD" id="cd00082">
    <property type="entry name" value="HisKA"/>
    <property type="match status" value="1"/>
</dbReference>
<protein>
    <recommendedName>
        <fullName evidence="5">Oxygen sensor histidine kinase NreB</fullName>
        <ecNumber evidence="4">2.7.13.3</ecNumber>
    </recommendedName>
    <alternativeName>
        <fullName evidence="15">Nitrogen regulation protein B</fullName>
    </alternativeName>
</protein>
<keyword evidence="6" id="KW-0004">4Fe-4S</keyword>
<evidence type="ECO:0000256" key="8">
    <source>
        <dbReference type="ARBA" id="ARBA00022553"/>
    </source>
</evidence>
<dbReference type="InterPro" id="IPR003661">
    <property type="entry name" value="HisK_dim/P_dom"/>
</dbReference>
<keyword evidence="11" id="KW-0418">Kinase</keyword>
<evidence type="ECO:0000256" key="2">
    <source>
        <dbReference type="ARBA" id="ARBA00001966"/>
    </source>
</evidence>
<dbReference type="SMART" id="SM00091">
    <property type="entry name" value="PAS"/>
    <property type="match status" value="1"/>
</dbReference>
<proteinExistence type="predicted"/>
<dbReference type="InterPro" id="IPR052162">
    <property type="entry name" value="Sensor_kinase/Photoreceptor"/>
</dbReference>
<dbReference type="InterPro" id="IPR011712">
    <property type="entry name" value="Sig_transdc_His_kin_sub3_dim/P"/>
</dbReference>
<feature type="domain" description="PAS" evidence="17">
    <location>
        <begin position="295"/>
        <end position="366"/>
    </location>
</feature>
<dbReference type="Gene3D" id="1.10.287.130">
    <property type="match status" value="1"/>
</dbReference>
<dbReference type="PROSITE" id="PS50112">
    <property type="entry name" value="PAS"/>
    <property type="match status" value="1"/>
</dbReference>
<keyword evidence="9" id="KW-0808">Transferase</keyword>
<evidence type="ECO:0000256" key="11">
    <source>
        <dbReference type="ARBA" id="ARBA00022777"/>
    </source>
</evidence>
<dbReference type="Pfam" id="PF02518">
    <property type="entry name" value="HATPase_c"/>
    <property type="match status" value="2"/>
</dbReference>
<feature type="domain" description="PAC" evidence="18">
    <location>
        <begin position="242"/>
        <end position="294"/>
    </location>
</feature>
<comment type="caution">
    <text evidence="19">The sequence shown here is derived from an EMBL/GenBank/DDBJ whole genome shotgun (WGS) entry which is preliminary data.</text>
</comment>
<keyword evidence="10" id="KW-0479">Metal-binding</keyword>
<dbReference type="PRINTS" id="PR00344">
    <property type="entry name" value="BCTRLSENSOR"/>
</dbReference>
<keyword evidence="13" id="KW-0411">Iron-sulfur</keyword>
<dbReference type="InterPro" id="IPR036097">
    <property type="entry name" value="HisK_dim/P_sf"/>
</dbReference>
<keyword evidence="20" id="KW-1185">Reference proteome</keyword>
<dbReference type="InterPro" id="IPR036890">
    <property type="entry name" value="HATPase_C_sf"/>
</dbReference>
<evidence type="ECO:0000313" key="20">
    <source>
        <dbReference type="Proteomes" id="UP001293718"/>
    </source>
</evidence>
<evidence type="ECO:0000259" key="17">
    <source>
        <dbReference type="PROSITE" id="PS50112"/>
    </source>
</evidence>
<evidence type="ECO:0000259" key="18">
    <source>
        <dbReference type="PROSITE" id="PS50113"/>
    </source>
</evidence>
<name>A0ABU5IQD1_9BURK</name>
<evidence type="ECO:0000256" key="7">
    <source>
        <dbReference type="ARBA" id="ARBA00022490"/>
    </source>
</evidence>
<feature type="domain" description="Histidine kinase" evidence="16">
    <location>
        <begin position="702"/>
        <end position="919"/>
    </location>
</feature>
<evidence type="ECO:0000256" key="14">
    <source>
        <dbReference type="ARBA" id="ARBA00024827"/>
    </source>
</evidence>
<evidence type="ECO:0000256" key="12">
    <source>
        <dbReference type="ARBA" id="ARBA00023004"/>
    </source>
</evidence>
<dbReference type="EMBL" id="JAXOJX010000096">
    <property type="protein sequence ID" value="MDZ5461098.1"/>
    <property type="molecule type" value="Genomic_DNA"/>
</dbReference>
<evidence type="ECO:0000256" key="5">
    <source>
        <dbReference type="ARBA" id="ARBA00017322"/>
    </source>
</evidence>
<dbReference type="InterPro" id="IPR000014">
    <property type="entry name" value="PAS"/>
</dbReference>
<dbReference type="SUPFAM" id="SSF47384">
    <property type="entry name" value="Homodimeric domain of signal transducing histidine kinase"/>
    <property type="match status" value="1"/>
</dbReference>
<dbReference type="Gene3D" id="3.30.565.10">
    <property type="entry name" value="Histidine kinase-like ATPase, C-terminal domain"/>
    <property type="match status" value="2"/>
</dbReference>
<dbReference type="InterPro" id="IPR000700">
    <property type="entry name" value="PAS-assoc_C"/>
</dbReference>
<organism evidence="19 20">
    <name type="scientific">Azohydromonas lata</name>
    <dbReference type="NCBI Taxonomy" id="45677"/>
    <lineage>
        <taxon>Bacteria</taxon>
        <taxon>Pseudomonadati</taxon>
        <taxon>Pseudomonadota</taxon>
        <taxon>Betaproteobacteria</taxon>
        <taxon>Burkholderiales</taxon>
        <taxon>Sphaerotilaceae</taxon>
        <taxon>Azohydromonas</taxon>
    </lineage>
</organism>
<comment type="subcellular location">
    <subcellularLocation>
        <location evidence="3">Cytoplasm</location>
    </subcellularLocation>
</comment>
<dbReference type="RefSeq" id="WP_322468361.1">
    <property type="nucleotide sequence ID" value="NZ_JAXOJX010000096.1"/>
</dbReference>
<accession>A0ABU5IQD1</accession>
<dbReference type="InterPro" id="IPR005467">
    <property type="entry name" value="His_kinase_dom"/>
</dbReference>
<dbReference type="SUPFAM" id="SSF55874">
    <property type="entry name" value="ATPase domain of HSP90 chaperone/DNA topoisomerase II/histidine kinase"/>
    <property type="match status" value="2"/>
</dbReference>
<dbReference type="PROSITE" id="PS50113">
    <property type="entry name" value="PAC"/>
    <property type="match status" value="2"/>
</dbReference>
<dbReference type="Pfam" id="PF07730">
    <property type="entry name" value="HisKA_3"/>
    <property type="match status" value="1"/>
</dbReference>
<evidence type="ECO:0000256" key="13">
    <source>
        <dbReference type="ARBA" id="ARBA00023014"/>
    </source>
</evidence>
<dbReference type="InterPro" id="IPR013655">
    <property type="entry name" value="PAS_fold_3"/>
</dbReference>
<dbReference type="PANTHER" id="PTHR43304:SF1">
    <property type="entry name" value="PAC DOMAIN-CONTAINING PROTEIN"/>
    <property type="match status" value="1"/>
</dbReference>
<evidence type="ECO:0000256" key="6">
    <source>
        <dbReference type="ARBA" id="ARBA00022485"/>
    </source>
</evidence>
<comment type="catalytic activity">
    <reaction evidence="1">
        <text>ATP + protein L-histidine = ADP + protein N-phospho-L-histidine.</text>
        <dbReference type="EC" id="2.7.13.3"/>
    </reaction>
</comment>
<evidence type="ECO:0000256" key="4">
    <source>
        <dbReference type="ARBA" id="ARBA00012438"/>
    </source>
</evidence>
<dbReference type="InterPro" id="IPR001610">
    <property type="entry name" value="PAC"/>
</dbReference>
<keyword evidence="12" id="KW-0408">Iron</keyword>
<dbReference type="SMART" id="SM00388">
    <property type="entry name" value="HisKA"/>
    <property type="match status" value="1"/>
</dbReference>
<dbReference type="Gene3D" id="3.30.450.20">
    <property type="entry name" value="PAS domain"/>
    <property type="match status" value="3"/>
</dbReference>
<evidence type="ECO:0000256" key="10">
    <source>
        <dbReference type="ARBA" id="ARBA00022723"/>
    </source>
</evidence>